<comment type="caution">
    <text evidence="2">The sequence shown here is derived from an EMBL/GenBank/DDBJ whole genome shotgun (WGS) entry which is preliminary data.</text>
</comment>
<protein>
    <submittedName>
        <fullName evidence="2">PHP domain-containing protein</fullName>
    </submittedName>
</protein>
<dbReference type="InterPro" id="IPR003141">
    <property type="entry name" value="Pol/His_phosphatase_N"/>
</dbReference>
<gene>
    <name evidence="2" type="ORF">SCWH03_39550</name>
</gene>
<keyword evidence="3" id="KW-1185">Reference proteome</keyword>
<dbReference type="InterPro" id="IPR004013">
    <property type="entry name" value="PHP_dom"/>
</dbReference>
<dbReference type="AlphaFoldDB" id="A0A6A0AZ50"/>
<dbReference type="Proteomes" id="UP000484988">
    <property type="component" value="Unassembled WGS sequence"/>
</dbReference>
<dbReference type="EMBL" id="BLLG01000011">
    <property type="protein sequence ID" value="GFH37715.1"/>
    <property type="molecule type" value="Genomic_DNA"/>
</dbReference>
<evidence type="ECO:0000313" key="2">
    <source>
        <dbReference type="EMBL" id="GFH37715.1"/>
    </source>
</evidence>
<dbReference type="PANTHER" id="PTHR42924">
    <property type="entry name" value="EXONUCLEASE"/>
    <property type="match status" value="1"/>
</dbReference>
<feature type="domain" description="Polymerase/histidinol phosphatase N-terminal" evidence="1">
    <location>
        <begin position="3"/>
        <end position="67"/>
    </location>
</feature>
<dbReference type="CDD" id="cd07438">
    <property type="entry name" value="PHP_HisPPase_AMP"/>
    <property type="match status" value="1"/>
</dbReference>
<evidence type="ECO:0000259" key="1">
    <source>
        <dbReference type="SMART" id="SM00481"/>
    </source>
</evidence>
<dbReference type="SMART" id="SM00481">
    <property type="entry name" value="POLIIIAc"/>
    <property type="match status" value="1"/>
</dbReference>
<dbReference type="Pfam" id="PF02811">
    <property type="entry name" value="PHP"/>
    <property type="match status" value="1"/>
</dbReference>
<dbReference type="PANTHER" id="PTHR42924:SF3">
    <property type="entry name" value="POLYMERASE_HISTIDINOL PHOSPHATASE N-TERMINAL DOMAIN-CONTAINING PROTEIN"/>
    <property type="match status" value="1"/>
</dbReference>
<sequence length="290" mass="30515">MRIDLHTHSTASDGTDTPAELVRRAAVAGLDVVALTDHDTVGGHAEAIAALPEGLTLVTGAELSCRTGGVGLHMLAYLFDPEEPELARERELVRDDRVPRARAMVGKLRALGVPMTWEQVSRKAGDGSVGRPHVAAAMVELGVVPDVSAAFTPDWLADGGRAYVGKHELDPFEAVRLVKAAGGVTVFAHPLAVRRGEVVSEDVVARLAAAGLDGIEVDHMDHDEPARARLRGLAAELGLLATGSSDYHGSHKTCRLGDFTTDPEVYGEIIRRATGAFPVPGTGGAPGRRV</sequence>
<proteinExistence type="predicted"/>
<name>A0A6A0AZ50_9ACTN</name>
<dbReference type="InterPro" id="IPR052018">
    <property type="entry name" value="PHP_domain"/>
</dbReference>
<dbReference type="Gene3D" id="3.20.20.140">
    <property type="entry name" value="Metal-dependent hydrolases"/>
    <property type="match status" value="1"/>
</dbReference>
<dbReference type="Gene3D" id="1.10.150.650">
    <property type="match status" value="1"/>
</dbReference>
<accession>A0A6A0AZ50</accession>
<dbReference type="InterPro" id="IPR016195">
    <property type="entry name" value="Pol/histidinol_Pase-like"/>
</dbReference>
<evidence type="ECO:0000313" key="3">
    <source>
        <dbReference type="Proteomes" id="UP000484988"/>
    </source>
</evidence>
<organism evidence="2 3">
    <name type="scientific">Streptomyces pacificus</name>
    <dbReference type="NCBI Taxonomy" id="2705029"/>
    <lineage>
        <taxon>Bacteria</taxon>
        <taxon>Bacillati</taxon>
        <taxon>Actinomycetota</taxon>
        <taxon>Actinomycetes</taxon>
        <taxon>Kitasatosporales</taxon>
        <taxon>Streptomycetaceae</taxon>
        <taxon>Streptomyces</taxon>
    </lineage>
</organism>
<dbReference type="SUPFAM" id="SSF89550">
    <property type="entry name" value="PHP domain-like"/>
    <property type="match status" value="1"/>
</dbReference>
<dbReference type="RefSeq" id="WP_173265509.1">
    <property type="nucleotide sequence ID" value="NZ_BLLG01000011.1"/>
</dbReference>
<dbReference type="GO" id="GO:0035312">
    <property type="term" value="F:5'-3' DNA exonuclease activity"/>
    <property type="evidence" value="ECO:0007669"/>
    <property type="project" value="TreeGrafter"/>
</dbReference>
<dbReference type="GO" id="GO:0004534">
    <property type="term" value="F:5'-3' RNA exonuclease activity"/>
    <property type="evidence" value="ECO:0007669"/>
    <property type="project" value="TreeGrafter"/>
</dbReference>
<reference evidence="2 3" key="1">
    <citation type="submission" date="2020-02" db="EMBL/GenBank/DDBJ databases">
        <title>Whole Genome Shotgun Sequence of Streptomyces sp. strain CWH03.</title>
        <authorList>
            <person name="Dohra H."/>
            <person name="Kodani S."/>
            <person name="Yamamura H."/>
        </authorList>
    </citation>
    <scope>NUCLEOTIDE SEQUENCE [LARGE SCALE GENOMIC DNA]</scope>
    <source>
        <strain evidence="2 3">CWH03</strain>
    </source>
</reference>